<dbReference type="PANTHER" id="PTHR43133">
    <property type="entry name" value="RNA POLYMERASE ECF-TYPE SIGMA FACTO"/>
    <property type="match status" value="1"/>
</dbReference>
<dbReference type="AlphaFoldDB" id="A0A369CJV4"/>
<dbReference type="Pfam" id="PF08281">
    <property type="entry name" value="Sigma70_r4_2"/>
    <property type="match status" value="1"/>
</dbReference>
<dbReference type="Proteomes" id="UP000252707">
    <property type="component" value="Unassembled WGS sequence"/>
</dbReference>
<comment type="similarity">
    <text evidence="1">Belongs to the sigma-70 factor family. ECF subfamily.</text>
</comment>
<keyword evidence="2" id="KW-0805">Transcription regulation</keyword>
<dbReference type="PANTHER" id="PTHR43133:SF25">
    <property type="entry name" value="RNA POLYMERASE SIGMA FACTOR RFAY-RELATED"/>
    <property type="match status" value="1"/>
</dbReference>
<evidence type="ECO:0000313" key="8">
    <source>
        <dbReference type="Proteomes" id="UP000252707"/>
    </source>
</evidence>
<dbReference type="CDD" id="cd06171">
    <property type="entry name" value="Sigma70_r4"/>
    <property type="match status" value="1"/>
</dbReference>
<dbReference type="SUPFAM" id="SSF88659">
    <property type="entry name" value="Sigma3 and sigma4 domains of RNA polymerase sigma factors"/>
    <property type="match status" value="1"/>
</dbReference>
<keyword evidence="4" id="KW-0804">Transcription</keyword>
<evidence type="ECO:0000259" key="5">
    <source>
        <dbReference type="Pfam" id="PF08281"/>
    </source>
</evidence>
<name>A0A369CJV4_9GAMM</name>
<dbReference type="SUPFAM" id="SSF88946">
    <property type="entry name" value="Sigma2 domain of RNA polymerase sigma factors"/>
    <property type="match status" value="1"/>
</dbReference>
<dbReference type="InterPro" id="IPR039425">
    <property type="entry name" value="RNA_pol_sigma-70-like"/>
</dbReference>
<evidence type="ECO:0000259" key="6">
    <source>
        <dbReference type="Pfam" id="PF22029"/>
    </source>
</evidence>
<sequence length="175" mass="19941">MDQNVREELVNLMPRLRRFARGLTGCAEEADDLVQAACERALTRHHQWQPGTRLDSWLYRIIQTIRLDQLRAAATRNRHLDTIQAEHENQPPTDTHMETNLSLERVRNALQLLPEDQRSVIMLVSVEGYSYREAAELLEIPIGTVTSRLTRGRLALDRLLHSNEPEPACVQGGGS</sequence>
<gene>
    <name evidence="7" type="ORF">DFQ59_101274</name>
</gene>
<dbReference type="RefSeq" id="WP_211314736.1">
    <property type="nucleotide sequence ID" value="NZ_QPJY01000001.1"/>
</dbReference>
<dbReference type="InterPro" id="IPR013249">
    <property type="entry name" value="RNA_pol_sigma70_r4_t2"/>
</dbReference>
<accession>A0A369CJV4</accession>
<dbReference type="Pfam" id="PF22029">
    <property type="entry name" value="PhyR_sigma2"/>
    <property type="match status" value="1"/>
</dbReference>
<keyword evidence="3" id="KW-0731">Sigma factor</keyword>
<dbReference type="GO" id="GO:0003677">
    <property type="term" value="F:DNA binding"/>
    <property type="evidence" value="ECO:0007669"/>
    <property type="project" value="InterPro"/>
</dbReference>
<comment type="caution">
    <text evidence="7">The sequence shown here is derived from an EMBL/GenBank/DDBJ whole genome shotgun (WGS) entry which is preliminary data.</text>
</comment>
<feature type="domain" description="RNA polymerase sigma factor 70 region 4 type 2" evidence="5">
    <location>
        <begin position="104"/>
        <end position="156"/>
    </location>
</feature>
<dbReference type="EMBL" id="QPJY01000001">
    <property type="protein sequence ID" value="RCX32976.1"/>
    <property type="molecule type" value="Genomic_DNA"/>
</dbReference>
<dbReference type="GO" id="GO:0006352">
    <property type="term" value="P:DNA-templated transcription initiation"/>
    <property type="evidence" value="ECO:0007669"/>
    <property type="project" value="InterPro"/>
</dbReference>
<evidence type="ECO:0000313" key="7">
    <source>
        <dbReference type="EMBL" id="RCX32976.1"/>
    </source>
</evidence>
<dbReference type="InterPro" id="IPR013325">
    <property type="entry name" value="RNA_pol_sigma_r2"/>
</dbReference>
<dbReference type="InterPro" id="IPR013324">
    <property type="entry name" value="RNA_pol_sigma_r3/r4-like"/>
</dbReference>
<protein>
    <submittedName>
        <fullName evidence="7">RNA polymerase sigma-70 factor (ECF subfamily)</fullName>
    </submittedName>
</protein>
<evidence type="ECO:0000256" key="3">
    <source>
        <dbReference type="ARBA" id="ARBA00023082"/>
    </source>
</evidence>
<dbReference type="Gene3D" id="1.10.1740.10">
    <property type="match status" value="1"/>
</dbReference>
<dbReference type="NCBIfam" id="TIGR02937">
    <property type="entry name" value="sigma70-ECF"/>
    <property type="match status" value="1"/>
</dbReference>
<keyword evidence="8" id="KW-1185">Reference proteome</keyword>
<proteinExistence type="inferred from homology"/>
<evidence type="ECO:0000256" key="4">
    <source>
        <dbReference type="ARBA" id="ARBA00023163"/>
    </source>
</evidence>
<evidence type="ECO:0000256" key="2">
    <source>
        <dbReference type="ARBA" id="ARBA00023015"/>
    </source>
</evidence>
<feature type="domain" description="PhyR sigma2" evidence="6">
    <location>
        <begin position="12"/>
        <end position="62"/>
    </location>
</feature>
<evidence type="ECO:0000256" key="1">
    <source>
        <dbReference type="ARBA" id="ARBA00010641"/>
    </source>
</evidence>
<dbReference type="InterPro" id="IPR036388">
    <property type="entry name" value="WH-like_DNA-bd_sf"/>
</dbReference>
<dbReference type="InterPro" id="IPR053866">
    <property type="entry name" value="PhyR_sigma2"/>
</dbReference>
<dbReference type="InterPro" id="IPR014284">
    <property type="entry name" value="RNA_pol_sigma-70_dom"/>
</dbReference>
<reference evidence="7 8" key="1">
    <citation type="submission" date="2018-07" db="EMBL/GenBank/DDBJ databases">
        <title>Genomic Encyclopedia of Type Strains, Phase IV (KMG-IV): sequencing the most valuable type-strain genomes for metagenomic binning, comparative biology and taxonomic classification.</title>
        <authorList>
            <person name="Goeker M."/>
        </authorList>
    </citation>
    <scope>NUCLEOTIDE SEQUENCE [LARGE SCALE GENOMIC DNA]</scope>
    <source>
        <strain evidence="7 8">DSM 26407</strain>
    </source>
</reference>
<dbReference type="Gene3D" id="1.10.10.10">
    <property type="entry name" value="Winged helix-like DNA-binding domain superfamily/Winged helix DNA-binding domain"/>
    <property type="match status" value="1"/>
</dbReference>
<dbReference type="GO" id="GO:0016987">
    <property type="term" value="F:sigma factor activity"/>
    <property type="evidence" value="ECO:0007669"/>
    <property type="project" value="UniProtKB-KW"/>
</dbReference>
<organism evidence="7 8">
    <name type="scientific">Thioalbus denitrificans</name>
    <dbReference type="NCBI Taxonomy" id="547122"/>
    <lineage>
        <taxon>Bacteria</taxon>
        <taxon>Pseudomonadati</taxon>
        <taxon>Pseudomonadota</taxon>
        <taxon>Gammaproteobacteria</taxon>
        <taxon>Chromatiales</taxon>
        <taxon>Ectothiorhodospiraceae</taxon>
        <taxon>Thioalbus</taxon>
    </lineage>
</organism>